<dbReference type="OrthoDB" id="5419093at2"/>
<feature type="domain" description="Solute-binding protein family 3/N-terminal" evidence="3">
    <location>
        <begin position="55"/>
        <end position="267"/>
    </location>
</feature>
<dbReference type="Pfam" id="PF00497">
    <property type="entry name" value="SBP_bac_3"/>
    <property type="match status" value="1"/>
</dbReference>
<dbReference type="Proteomes" id="UP000221168">
    <property type="component" value="Unassembled WGS sequence"/>
</dbReference>
<proteinExistence type="predicted"/>
<dbReference type="PANTHER" id="PTHR35936:SF35">
    <property type="entry name" value="L-CYSTINE-BINDING PROTEIN TCYJ"/>
    <property type="match status" value="1"/>
</dbReference>
<organism evidence="4 5">
    <name type="scientific">Zhengella mangrovi</name>
    <dbReference type="NCBI Taxonomy" id="1982044"/>
    <lineage>
        <taxon>Bacteria</taxon>
        <taxon>Pseudomonadati</taxon>
        <taxon>Pseudomonadota</taxon>
        <taxon>Alphaproteobacteria</taxon>
        <taxon>Hyphomicrobiales</taxon>
        <taxon>Notoacmeibacteraceae</taxon>
        <taxon>Zhengella</taxon>
    </lineage>
</organism>
<comment type="caution">
    <text evidence="4">The sequence shown here is derived from an EMBL/GenBank/DDBJ whole genome shotgun (WGS) entry which is preliminary data.</text>
</comment>
<dbReference type="InterPro" id="IPR001638">
    <property type="entry name" value="Solute-binding_3/MltF_N"/>
</dbReference>
<feature type="chain" id="PRO_5013666208" description="Solute-binding protein family 3/N-terminal domain-containing protein" evidence="2">
    <location>
        <begin position="49"/>
        <end position="271"/>
    </location>
</feature>
<evidence type="ECO:0000259" key="3">
    <source>
        <dbReference type="SMART" id="SM00062"/>
    </source>
</evidence>
<keyword evidence="1 2" id="KW-0732">Signal</keyword>
<sequence>MIACNAALHGRVCSAVMSLRAAMKKEDAMKYLACLAAALSFTASPATADIVAIGTVQVYDAGNFTVDPASLQGFEKALGNELCKRAGFTCEWKVLPPDQLWSALAAGDVDAVMAGVSMGDDVGDGVDRTLPYLMLDPFLHIGLPGTQWQVEGAKVAYLPDPAVTAYAGTSGATFTEYQKMEDALAAVRSRQVLSLFGEREALAPVVEASGGELAIIGNRAEIKIKPGVAMALRVDNVDLRFGFEDQIFEMSQDGSLNALTKTWFGVDAASW</sequence>
<evidence type="ECO:0000313" key="4">
    <source>
        <dbReference type="EMBL" id="PHP64634.1"/>
    </source>
</evidence>
<reference evidence="4 5" key="1">
    <citation type="submission" date="2017-10" db="EMBL/GenBank/DDBJ databases">
        <title>Sedimentibacterium mangrovi gen. nov., sp. nov., a novel member of family Phyllobacteriacea isolated from mangrove sediment.</title>
        <authorList>
            <person name="Liao H."/>
            <person name="Tian Y."/>
        </authorList>
    </citation>
    <scope>NUCLEOTIDE SEQUENCE [LARGE SCALE GENOMIC DNA]</scope>
    <source>
        <strain evidence="4 5">X9-2-2</strain>
    </source>
</reference>
<keyword evidence="5" id="KW-1185">Reference proteome</keyword>
<dbReference type="SMART" id="SM00062">
    <property type="entry name" value="PBPb"/>
    <property type="match status" value="1"/>
</dbReference>
<dbReference type="AlphaFoldDB" id="A0A2G1QGQ1"/>
<name>A0A2G1QGQ1_9HYPH</name>
<dbReference type="EMBL" id="PDVP01000030">
    <property type="protein sequence ID" value="PHP64634.1"/>
    <property type="molecule type" value="Genomic_DNA"/>
</dbReference>
<gene>
    <name evidence="4" type="ORF">CSC94_23330</name>
</gene>
<dbReference type="SUPFAM" id="SSF53850">
    <property type="entry name" value="Periplasmic binding protein-like II"/>
    <property type="match status" value="1"/>
</dbReference>
<evidence type="ECO:0000256" key="2">
    <source>
        <dbReference type="SAM" id="SignalP"/>
    </source>
</evidence>
<dbReference type="PANTHER" id="PTHR35936">
    <property type="entry name" value="MEMBRANE-BOUND LYTIC MUREIN TRANSGLYCOSYLASE F"/>
    <property type="match status" value="1"/>
</dbReference>
<accession>A0A2G1QGQ1</accession>
<protein>
    <recommendedName>
        <fullName evidence="3">Solute-binding protein family 3/N-terminal domain-containing protein</fullName>
    </recommendedName>
</protein>
<evidence type="ECO:0000256" key="1">
    <source>
        <dbReference type="ARBA" id="ARBA00022729"/>
    </source>
</evidence>
<evidence type="ECO:0000313" key="5">
    <source>
        <dbReference type="Proteomes" id="UP000221168"/>
    </source>
</evidence>
<feature type="signal peptide" evidence="2">
    <location>
        <begin position="1"/>
        <end position="48"/>
    </location>
</feature>
<dbReference type="Gene3D" id="3.40.190.10">
    <property type="entry name" value="Periplasmic binding protein-like II"/>
    <property type="match status" value="2"/>
</dbReference>